<accession>A0ABT2NZV7</accession>
<evidence type="ECO:0000256" key="1">
    <source>
        <dbReference type="SAM" id="Phobius"/>
    </source>
</evidence>
<evidence type="ECO:0008006" key="4">
    <source>
        <dbReference type="Google" id="ProtNLM"/>
    </source>
</evidence>
<dbReference type="EMBL" id="JAODOQ010000001">
    <property type="protein sequence ID" value="MCT8985932.1"/>
    <property type="molecule type" value="Genomic_DNA"/>
</dbReference>
<name>A0ABT2NZV7_9GAMM</name>
<feature type="transmembrane region" description="Helical" evidence="1">
    <location>
        <begin position="6"/>
        <end position="21"/>
    </location>
</feature>
<protein>
    <recommendedName>
        <fullName evidence="4">YesK-like protein</fullName>
    </recommendedName>
</protein>
<keyword evidence="3" id="KW-1185">Reference proteome</keyword>
<evidence type="ECO:0000313" key="2">
    <source>
        <dbReference type="EMBL" id="MCT8985932.1"/>
    </source>
</evidence>
<feature type="transmembrane region" description="Helical" evidence="1">
    <location>
        <begin position="33"/>
        <end position="56"/>
    </location>
</feature>
<keyword evidence="1" id="KW-1133">Transmembrane helix</keyword>
<keyword evidence="1" id="KW-0472">Membrane</keyword>
<organism evidence="2 3">
    <name type="scientific">Shewanella phaeophyticola</name>
    <dbReference type="NCBI Taxonomy" id="2978345"/>
    <lineage>
        <taxon>Bacteria</taxon>
        <taxon>Pseudomonadati</taxon>
        <taxon>Pseudomonadota</taxon>
        <taxon>Gammaproteobacteria</taxon>
        <taxon>Alteromonadales</taxon>
        <taxon>Shewanellaceae</taxon>
        <taxon>Shewanella</taxon>
    </lineage>
</organism>
<dbReference type="Proteomes" id="UP001431192">
    <property type="component" value="Unassembled WGS sequence"/>
</dbReference>
<keyword evidence="1" id="KW-0812">Transmembrane</keyword>
<evidence type="ECO:0000313" key="3">
    <source>
        <dbReference type="Proteomes" id="UP001431192"/>
    </source>
</evidence>
<sequence length="90" mass="9790">MSAGLPLLILSFLSIIILVVWSRNGSSQRNFRFIAAATIILSLMASWAALLTFGVFHPVGSWGMALGFIISIGAFFVPIVHNRLGRNENT</sequence>
<reference evidence="2" key="1">
    <citation type="submission" date="2022-09" db="EMBL/GenBank/DDBJ databases">
        <title>Shewanella sp. KJ10-1 sp.nov, isolated from marine algae.</title>
        <authorList>
            <person name="Butt M."/>
            <person name="Lee J.K."/>
            <person name="Kim J.M."/>
            <person name="Choi D.G."/>
        </authorList>
    </citation>
    <scope>NUCLEOTIDE SEQUENCE</scope>
    <source>
        <strain evidence="2">KJ10-1</strain>
    </source>
</reference>
<dbReference type="RefSeq" id="WP_261732406.1">
    <property type="nucleotide sequence ID" value="NZ_JAODOQ010000001.1"/>
</dbReference>
<gene>
    <name evidence="2" type="ORF">N4T56_04745</name>
</gene>
<comment type="caution">
    <text evidence="2">The sequence shown here is derived from an EMBL/GenBank/DDBJ whole genome shotgun (WGS) entry which is preliminary data.</text>
</comment>
<feature type="transmembrane region" description="Helical" evidence="1">
    <location>
        <begin position="62"/>
        <end position="80"/>
    </location>
</feature>
<proteinExistence type="predicted"/>